<name>A0ABU1TUK7_9FLAO</name>
<reference evidence="1 2" key="1">
    <citation type="submission" date="2023-07" db="EMBL/GenBank/DDBJ databases">
        <title>Sorghum-associated microbial communities from plants grown in Nebraska, USA.</title>
        <authorList>
            <person name="Schachtman D."/>
        </authorList>
    </citation>
    <scope>NUCLEOTIDE SEQUENCE [LARGE SCALE GENOMIC DNA]</scope>
    <source>
        <strain evidence="1 2">3773</strain>
    </source>
</reference>
<sequence length="261" mass="30675">MKYKNALILNNKQTTVNNKNGTSCVNLRVGGNFMMTTKDKLRQLVSDFRQWLADNYTSDEIEELRTDDAGYPKWEEITTYFSELIDKKLLRNLDKEDQINLLYLIGRNWDIGNMIAWLSKGTKLSNCGELEKKDFLSLAKTLTELEQPEFNDAKSQIASSFQKFDKLTTEIEEILLKLYNDKDEYTKRLSLISLGKLGFYDIKQLIKQSWETIEDEHHKIGCLFVIAEYIKDDKLMKHYLQLADKQEGEYLKSYVYELIRK</sequence>
<evidence type="ECO:0000313" key="2">
    <source>
        <dbReference type="Proteomes" id="UP001255185"/>
    </source>
</evidence>
<accession>A0ABU1TUK7</accession>
<comment type="caution">
    <text evidence="1">The sequence shown here is derived from an EMBL/GenBank/DDBJ whole genome shotgun (WGS) entry which is preliminary data.</text>
</comment>
<protein>
    <recommendedName>
        <fullName evidence="3">HEAT repeat domain-containing protein</fullName>
    </recommendedName>
</protein>
<evidence type="ECO:0008006" key="3">
    <source>
        <dbReference type="Google" id="ProtNLM"/>
    </source>
</evidence>
<evidence type="ECO:0000313" key="1">
    <source>
        <dbReference type="EMBL" id="MDR6969562.1"/>
    </source>
</evidence>
<dbReference type="Proteomes" id="UP001255185">
    <property type="component" value="Unassembled WGS sequence"/>
</dbReference>
<dbReference type="EMBL" id="JAVDVI010000023">
    <property type="protein sequence ID" value="MDR6969562.1"/>
    <property type="molecule type" value="Genomic_DNA"/>
</dbReference>
<keyword evidence="2" id="KW-1185">Reference proteome</keyword>
<gene>
    <name evidence="1" type="ORF">J2X31_003595</name>
</gene>
<proteinExistence type="predicted"/>
<organism evidence="1 2">
    <name type="scientific">Flavobacterium arsenatis</name>
    <dbReference type="NCBI Taxonomy" id="1484332"/>
    <lineage>
        <taxon>Bacteria</taxon>
        <taxon>Pseudomonadati</taxon>
        <taxon>Bacteroidota</taxon>
        <taxon>Flavobacteriia</taxon>
        <taxon>Flavobacteriales</taxon>
        <taxon>Flavobacteriaceae</taxon>
        <taxon>Flavobacterium</taxon>
    </lineage>
</organism>